<dbReference type="InterPro" id="IPR024079">
    <property type="entry name" value="MetalloPept_cat_dom_sf"/>
</dbReference>
<feature type="domain" description="Peptidase metallopeptidase" evidence="6">
    <location>
        <begin position="23"/>
        <end position="185"/>
    </location>
</feature>
<dbReference type="Proteomes" id="UP001191082">
    <property type="component" value="Unassembled WGS sequence"/>
</dbReference>
<dbReference type="PANTHER" id="PTHR38340">
    <property type="entry name" value="S-LAYER PROTEIN"/>
    <property type="match status" value="1"/>
</dbReference>
<dbReference type="Gene3D" id="3.40.390.10">
    <property type="entry name" value="Collagenase (Catalytic Domain)"/>
    <property type="match status" value="1"/>
</dbReference>
<evidence type="ECO:0000256" key="2">
    <source>
        <dbReference type="ARBA" id="ARBA00004613"/>
    </source>
</evidence>
<proteinExistence type="inferred from homology"/>
<dbReference type="InterPro" id="IPR001343">
    <property type="entry name" value="Hemolysn_Ca-bd"/>
</dbReference>
<comment type="subcellular location">
    <subcellularLocation>
        <location evidence="2">Secreted</location>
    </subcellularLocation>
</comment>
<organism evidence="7 8">
    <name type="scientific">Arenibacterium halophilum</name>
    <dbReference type="NCBI Taxonomy" id="2583821"/>
    <lineage>
        <taxon>Bacteria</taxon>
        <taxon>Pseudomonadati</taxon>
        <taxon>Pseudomonadota</taxon>
        <taxon>Alphaproteobacteria</taxon>
        <taxon>Rhodobacterales</taxon>
        <taxon>Paracoccaceae</taxon>
        <taxon>Arenibacterium</taxon>
    </lineage>
</organism>
<dbReference type="Gene3D" id="2.150.10.10">
    <property type="entry name" value="Serralysin-like metalloprotease, C-terminal"/>
    <property type="match status" value="2"/>
</dbReference>
<dbReference type="PROSITE" id="PS00330">
    <property type="entry name" value="HEMOLYSIN_CALCIUM"/>
    <property type="match status" value="1"/>
</dbReference>
<comment type="similarity">
    <text evidence="3">Belongs to the peptidase M10B family.</text>
</comment>
<evidence type="ECO:0000256" key="5">
    <source>
        <dbReference type="ARBA" id="ARBA00022737"/>
    </source>
</evidence>
<evidence type="ECO:0000256" key="1">
    <source>
        <dbReference type="ARBA" id="ARBA00001913"/>
    </source>
</evidence>
<dbReference type="InterPro" id="IPR011049">
    <property type="entry name" value="Serralysin-like_metalloprot_C"/>
</dbReference>
<dbReference type="Pfam" id="PF08548">
    <property type="entry name" value="Peptidase_M10_C"/>
    <property type="match status" value="1"/>
</dbReference>
<dbReference type="InterPro" id="IPR018511">
    <property type="entry name" value="Hemolysin-typ_Ca-bd_CS"/>
</dbReference>
<dbReference type="InterPro" id="IPR034033">
    <property type="entry name" value="Serralysin-like"/>
</dbReference>
<dbReference type="InterPro" id="IPR050557">
    <property type="entry name" value="RTX_toxin/Mannuronan_C5-epim"/>
</dbReference>
<accession>A0ABY2XE07</accession>
<evidence type="ECO:0000259" key="6">
    <source>
        <dbReference type="SMART" id="SM00235"/>
    </source>
</evidence>
<dbReference type="CDD" id="cd04277">
    <property type="entry name" value="ZnMc_serralysin_like"/>
    <property type="match status" value="1"/>
</dbReference>
<keyword evidence="4" id="KW-0964">Secreted</keyword>
<evidence type="ECO:0000256" key="4">
    <source>
        <dbReference type="ARBA" id="ARBA00022525"/>
    </source>
</evidence>
<protein>
    <recommendedName>
        <fullName evidence="6">Peptidase metallopeptidase domain-containing protein</fullName>
    </recommendedName>
</protein>
<keyword evidence="5" id="KW-0677">Repeat</keyword>
<evidence type="ECO:0000256" key="3">
    <source>
        <dbReference type="ARBA" id="ARBA00009490"/>
    </source>
</evidence>
<dbReference type="SUPFAM" id="SSF51120">
    <property type="entry name" value="beta-Roll"/>
    <property type="match status" value="2"/>
</dbReference>
<dbReference type="SUPFAM" id="SSF55486">
    <property type="entry name" value="Metalloproteases ('zincins'), catalytic domain"/>
    <property type="match status" value="1"/>
</dbReference>
<dbReference type="SMART" id="SM00235">
    <property type="entry name" value="ZnMc"/>
    <property type="match status" value="1"/>
</dbReference>
<dbReference type="EMBL" id="VCPC01000001">
    <property type="protein sequence ID" value="TMV14883.1"/>
    <property type="molecule type" value="Genomic_DNA"/>
</dbReference>
<keyword evidence="8" id="KW-1185">Reference proteome</keyword>
<gene>
    <name evidence="7" type="ORF">FGK64_02575</name>
</gene>
<dbReference type="PRINTS" id="PR00313">
    <property type="entry name" value="CABNDNGRPT"/>
</dbReference>
<dbReference type="Pfam" id="PF00353">
    <property type="entry name" value="HemolysinCabind"/>
    <property type="match status" value="2"/>
</dbReference>
<dbReference type="InterPro" id="IPR013858">
    <property type="entry name" value="Peptidase_M10B_C"/>
</dbReference>
<dbReference type="InterPro" id="IPR006026">
    <property type="entry name" value="Peptidase_Metallo"/>
</dbReference>
<evidence type="ECO:0000313" key="7">
    <source>
        <dbReference type="EMBL" id="TMV14883.1"/>
    </source>
</evidence>
<dbReference type="PANTHER" id="PTHR38340:SF1">
    <property type="entry name" value="S-LAYER PROTEIN"/>
    <property type="match status" value="1"/>
</dbReference>
<dbReference type="RefSeq" id="WP_138862235.1">
    <property type="nucleotide sequence ID" value="NZ_VCPC01000001.1"/>
</dbReference>
<evidence type="ECO:0000313" key="8">
    <source>
        <dbReference type="Proteomes" id="UP001191082"/>
    </source>
</evidence>
<reference evidence="7 8" key="1">
    <citation type="submission" date="2019-05" db="EMBL/GenBank/DDBJ databases">
        <title>Marivita sp. nov. isolated from sea sediment.</title>
        <authorList>
            <person name="Kim W."/>
        </authorList>
    </citation>
    <scope>NUCLEOTIDE SEQUENCE [LARGE SCALE GENOMIC DNA]</scope>
    <source>
        <strain evidence="7 8">CAU 1492</strain>
    </source>
</reference>
<comment type="cofactor">
    <cofactor evidence="1">
        <name>Ca(2+)</name>
        <dbReference type="ChEBI" id="CHEBI:29108"/>
    </cofactor>
</comment>
<sequence length="440" mass="46420">MTTDEIIEAMQFSLVSDRVMFTTTGRYTLTYQYEGYAEPVDYPSSSTFTGWTPLSTAERAAFEAQLAHIETFLNVDFVEVTGSSDPDINVGKVTIPGNTIGYGGLSVRYTYGSGGQPDTITSVDSFVVYDNTLDISADSRVSLILHELGHALGMKHPFSAPALPTDQDTNKYTLMSYTVNPDTGTDADAMMIYDILALQDLWGAADYNEGNTTYSGGRADTIDVIWDSGGKDTIDASGQSSGVRIDLNEGAFSNLSGRDDMAIAYGTVIENATGGSGDDVITGNAFINKLRGNNGNDSIDGGGRKDSIWGGVGKDVLSGGAADDRLWGGSGRDRLRGDNGDDLLRGGGARDRIEGGRGDDMMYGNAGNDVFIYRSGHGADVIADFSAGSDAVRFFRLGDTASVLSAASDVNGDVLFDFGGGNSLTVQGVTLAQITDDILA</sequence>
<name>A0ABY2XE07_9RHOB</name>
<comment type="caution">
    <text evidence="7">The sequence shown here is derived from an EMBL/GenBank/DDBJ whole genome shotgun (WGS) entry which is preliminary data.</text>
</comment>